<evidence type="ECO:0000313" key="1">
    <source>
        <dbReference type="EMBL" id="RUT72922.1"/>
    </source>
</evidence>
<protein>
    <submittedName>
        <fullName evidence="1">Uncharacterized protein</fullName>
    </submittedName>
</protein>
<dbReference type="Proteomes" id="UP000282985">
    <property type="component" value="Unassembled WGS sequence"/>
</dbReference>
<sequence length="120" mass="13392">MIATNLLSKLTKSDKLETSGELNQALDCIGVNNKLLSLNRYQEMEVGKFLLDKYAGLLNFKSIAESLKQMITVEELEGLRLEISGKLESIVADSYTTPIFKKRMDALKSSFEEISGDNVL</sequence>
<dbReference type="EMBL" id="RJJX01000036">
    <property type="protein sequence ID" value="RUT72922.1"/>
    <property type="molecule type" value="Genomic_DNA"/>
</dbReference>
<keyword evidence="2" id="KW-1185">Reference proteome</keyword>
<accession>A0A434AF06</accession>
<gene>
    <name evidence="1" type="ORF">DLK05_16005</name>
</gene>
<dbReference type="AlphaFoldDB" id="A0A434AF06"/>
<name>A0A434AF06_9BACT</name>
<comment type="caution">
    <text evidence="1">The sequence shown here is derived from an EMBL/GenBank/DDBJ whole genome shotgun (WGS) entry which is preliminary data.</text>
</comment>
<organism evidence="1 2">
    <name type="scientific">Ancylomarina longa</name>
    <dbReference type="NCBI Taxonomy" id="2487017"/>
    <lineage>
        <taxon>Bacteria</taxon>
        <taxon>Pseudomonadati</taxon>
        <taxon>Bacteroidota</taxon>
        <taxon>Bacteroidia</taxon>
        <taxon>Marinilabiliales</taxon>
        <taxon>Marinifilaceae</taxon>
        <taxon>Ancylomarina</taxon>
    </lineage>
</organism>
<reference evidence="1 2" key="1">
    <citation type="submission" date="2018-11" db="EMBL/GenBank/DDBJ databases">
        <title>Parancylomarina longa gen. nov., sp. nov., isolated from sediments of southern Okinawa.</title>
        <authorList>
            <person name="Fu T."/>
        </authorList>
    </citation>
    <scope>NUCLEOTIDE SEQUENCE [LARGE SCALE GENOMIC DNA]</scope>
    <source>
        <strain evidence="1 2">T3-2 S1-C</strain>
    </source>
</reference>
<proteinExistence type="predicted"/>
<evidence type="ECO:0000313" key="2">
    <source>
        <dbReference type="Proteomes" id="UP000282985"/>
    </source>
</evidence>